<dbReference type="RefSeq" id="WP_066621614.1">
    <property type="nucleotide sequence ID" value="NZ_FQXL01000004.1"/>
</dbReference>
<dbReference type="GO" id="GO:0005886">
    <property type="term" value="C:plasma membrane"/>
    <property type="evidence" value="ECO:0007669"/>
    <property type="project" value="UniProtKB-SubCell"/>
</dbReference>
<proteinExistence type="predicted"/>
<evidence type="ECO:0000313" key="3">
    <source>
        <dbReference type="Proteomes" id="UP000076603"/>
    </source>
</evidence>
<organism evidence="2 3">
    <name type="scientific">Clostridium magnum DSM 2767</name>
    <dbReference type="NCBI Taxonomy" id="1121326"/>
    <lineage>
        <taxon>Bacteria</taxon>
        <taxon>Bacillati</taxon>
        <taxon>Bacillota</taxon>
        <taxon>Clostridia</taxon>
        <taxon>Eubacteriales</taxon>
        <taxon>Clostridiaceae</taxon>
        <taxon>Clostridium</taxon>
    </lineage>
</organism>
<dbReference type="PANTHER" id="PTHR37305">
    <property type="entry name" value="INTEGRAL MEMBRANE PROTEIN-RELATED"/>
    <property type="match status" value="1"/>
</dbReference>
<reference evidence="2 3" key="1">
    <citation type="submission" date="2016-04" db="EMBL/GenBank/DDBJ databases">
        <title>Genome sequence of Clostridium magnum DSM 2767.</title>
        <authorList>
            <person name="Poehlein A."/>
            <person name="Uhlig R."/>
            <person name="Fischer R."/>
            <person name="Bahl H."/>
            <person name="Daniel R."/>
        </authorList>
    </citation>
    <scope>NUCLEOTIDE SEQUENCE [LARGE SCALE GENOMIC DNA]</scope>
    <source>
        <strain evidence="2 3">DSM 2767</strain>
    </source>
</reference>
<dbReference type="OrthoDB" id="8613028at2"/>
<dbReference type="Proteomes" id="UP000076603">
    <property type="component" value="Unassembled WGS sequence"/>
</dbReference>
<comment type="caution">
    <text evidence="2">The sequence shown here is derived from an EMBL/GenBank/DDBJ whole genome shotgun (WGS) entry which is preliminary data.</text>
</comment>
<feature type="transmembrane region" description="Helical" evidence="1">
    <location>
        <begin position="305"/>
        <end position="327"/>
    </location>
</feature>
<dbReference type="GO" id="GO:0140359">
    <property type="term" value="F:ABC-type transporter activity"/>
    <property type="evidence" value="ECO:0007669"/>
    <property type="project" value="InterPro"/>
</dbReference>
<feature type="transmembrane region" description="Helical" evidence="1">
    <location>
        <begin position="164"/>
        <end position="190"/>
    </location>
</feature>
<feature type="transmembrane region" description="Helical" evidence="1">
    <location>
        <begin position="18"/>
        <end position="35"/>
    </location>
</feature>
<feature type="transmembrane region" description="Helical" evidence="1">
    <location>
        <begin position="121"/>
        <end position="143"/>
    </location>
</feature>
<dbReference type="STRING" id="1121326.CLMAG_20780"/>
<dbReference type="EMBL" id="LWAE01000002">
    <property type="protein sequence ID" value="KZL92269.1"/>
    <property type="molecule type" value="Genomic_DNA"/>
</dbReference>
<keyword evidence="1" id="KW-0472">Membrane</keyword>
<feature type="transmembrane region" description="Helical" evidence="1">
    <location>
        <begin position="225"/>
        <end position="249"/>
    </location>
</feature>
<feature type="transmembrane region" description="Helical" evidence="1">
    <location>
        <begin position="256"/>
        <end position="273"/>
    </location>
</feature>
<sequence length="334" mass="37591">MLKIIENEVLKMLCKKKLLLISGILLILISLFAYGENHSYMNTIKRFTRTTGQTQNYNWEALVNQQITDLKNRLNSPYAKDSSKNSINIQIEQLQYYLDHNMNPITPNAAKFTIKFMQQAVLLFLPLLVIVLAGDSVSGEFSAKTIKVLLTRAVPRWKILLSKYISLLIMTSIVVLEAAVISILVSTVMFHTGGWNEPVATGFRAIAGKLDPSNVVKVSQWQYAILVYGLGWFAAISVATISFMVSVLVRNTATSIGVMMATLIGGEFLQFFLEDWPLVKYFFVTNLNLPKYLTGSFQPIEGMSLVFSIIVLYVWAMAALFVSFRVFKKQDVLV</sequence>
<keyword evidence="1" id="KW-1133">Transmembrane helix</keyword>
<dbReference type="PANTHER" id="PTHR37305:SF2">
    <property type="entry name" value="BACITRACIN TRANSPORT PERMEASE PROTEIN BCRB"/>
    <property type="match status" value="1"/>
</dbReference>
<evidence type="ECO:0000256" key="1">
    <source>
        <dbReference type="SAM" id="Phobius"/>
    </source>
</evidence>
<evidence type="ECO:0000313" key="2">
    <source>
        <dbReference type="EMBL" id="KZL92269.1"/>
    </source>
</evidence>
<name>A0A162T5P1_9CLOT</name>
<protein>
    <submittedName>
        <fullName evidence="2">ABC-2 family transporter protein</fullName>
    </submittedName>
</protein>
<dbReference type="PATRIC" id="fig|1121326.3.peg.2068"/>
<dbReference type="Pfam" id="PF12679">
    <property type="entry name" value="ABC2_membrane_2"/>
    <property type="match status" value="1"/>
</dbReference>
<gene>
    <name evidence="2" type="ORF">CLMAG_20780</name>
</gene>
<dbReference type="AlphaFoldDB" id="A0A162T5P1"/>
<keyword evidence="1" id="KW-0812">Transmembrane</keyword>
<accession>A0A162T5P1</accession>
<keyword evidence="3" id="KW-1185">Reference proteome</keyword>